<sequence>MSGNGSLSNGTLSTGNATDPADIAALLDIGLLLIPSIVGPVCETCFVTLYTVIFALAVYSVFHRGPLSRTSLVMLIVLFYLYAISVTLWALDLSALFLLLRAMFLEAGNLPAGTPLEDIMNNARAVTANFGTPEEALFLFNMIVGDSVVIWRVWVIWTGSRWVVSIPVTLLLISTAFAFLDIACLTNSGFGSQTSIAGGGEVCSNAELISWAISLGTNAASTILIGIKAWQHRRLVKEINGAQTAARVSVHKTLTLLVESGFVYCLFWLTQLVLFVPITFGKPSVYFYAFLGALGDQLSGAYPTIIILIVNFQRSVWASSTGGPDEVELEFPTTTATASVRFGTSAIRSDADRTAASGSAAGRRRRRRWLHGNDDSMFDDDDVQSGTVSASAAHTGSVGGKMLGDVSVEGPELELQIIPSLDEQKMSGIEEP</sequence>
<keyword evidence="2" id="KW-1133">Transmembrane helix</keyword>
<keyword evidence="4" id="KW-1185">Reference proteome</keyword>
<keyword evidence="2" id="KW-0472">Membrane</keyword>
<feature type="transmembrane region" description="Helical" evidence="2">
    <location>
        <begin position="261"/>
        <end position="280"/>
    </location>
</feature>
<evidence type="ECO:0000313" key="4">
    <source>
        <dbReference type="Proteomes" id="UP000613580"/>
    </source>
</evidence>
<feature type="region of interest" description="Disordered" evidence="1">
    <location>
        <begin position="372"/>
        <end position="405"/>
    </location>
</feature>
<dbReference type="AlphaFoldDB" id="A0A8H6TKU1"/>
<accession>A0A8H6TKU1</accession>
<reference evidence="3" key="1">
    <citation type="submission" date="2020-05" db="EMBL/GenBank/DDBJ databases">
        <title>Mycena genomes resolve the evolution of fungal bioluminescence.</title>
        <authorList>
            <person name="Tsai I.J."/>
        </authorList>
    </citation>
    <scope>NUCLEOTIDE SEQUENCE</scope>
    <source>
        <strain evidence="3">110903Hualien_Pintung</strain>
    </source>
</reference>
<evidence type="ECO:0000256" key="1">
    <source>
        <dbReference type="SAM" id="MobiDB-lite"/>
    </source>
</evidence>
<feature type="transmembrane region" description="Helical" evidence="2">
    <location>
        <begin position="136"/>
        <end position="155"/>
    </location>
</feature>
<evidence type="ECO:0000313" key="3">
    <source>
        <dbReference type="EMBL" id="KAF7318532.1"/>
    </source>
</evidence>
<feature type="transmembrane region" description="Helical" evidence="2">
    <location>
        <begin position="162"/>
        <end position="188"/>
    </location>
</feature>
<gene>
    <name evidence="3" type="ORF">HMN09_00363200</name>
</gene>
<dbReference type="EMBL" id="JACAZE010000004">
    <property type="protein sequence ID" value="KAF7318532.1"/>
    <property type="molecule type" value="Genomic_DNA"/>
</dbReference>
<protein>
    <submittedName>
        <fullName evidence="3">Uncharacterized protein</fullName>
    </submittedName>
</protein>
<organism evidence="3 4">
    <name type="scientific">Mycena chlorophos</name>
    <name type="common">Agaric fungus</name>
    <name type="synonym">Agaricus chlorophos</name>
    <dbReference type="NCBI Taxonomy" id="658473"/>
    <lineage>
        <taxon>Eukaryota</taxon>
        <taxon>Fungi</taxon>
        <taxon>Dikarya</taxon>
        <taxon>Basidiomycota</taxon>
        <taxon>Agaricomycotina</taxon>
        <taxon>Agaricomycetes</taxon>
        <taxon>Agaricomycetidae</taxon>
        <taxon>Agaricales</taxon>
        <taxon>Marasmiineae</taxon>
        <taxon>Mycenaceae</taxon>
        <taxon>Mycena</taxon>
    </lineage>
</organism>
<evidence type="ECO:0000256" key="2">
    <source>
        <dbReference type="SAM" id="Phobius"/>
    </source>
</evidence>
<proteinExistence type="predicted"/>
<feature type="transmembrane region" description="Helical" evidence="2">
    <location>
        <begin position="208"/>
        <end position="227"/>
    </location>
</feature>
<feature type="transmembrane region" description="Helical" evidence="2">
    <location>
        <begin position="37"/>
        <end position="59"/>
    </location>
</feature>
<feature type="transmembrane region" description="Helical" evidence="2">
    <location>
        <begin position="71"/>
        <end position="91"/>
    </location>
</feature>
<dbReference type="Proteomes" id="UP000613580">
    <property type="component" value="Unassembled WGS sequence"/>
</dbReference>
<feature type="compositionally biased region" description="Polar residues" evidence="1">
    <location>
        <begin position="384"/>
        <end position="394"/>
    </location>
</feature>
<dbReference type="OrthoDB" id="2744793at2759"/>
<name>A0A8H6TKU1_MYCCL</name>
<keyword evidence="2" id="KW-0812">Transmembrane</keyword>
<comment type="caution">
    <text evidence="3">The sequence shown here is derived from an EMBL/GenBank/DDBJ whole genome shotgun (WGS) entry which is preliminary data.</text>
</comment>
<feature type="transmembrane region" description="Helical" evidence="2">
    <location>
        <begin position="286"/>
        <end position="310"/>
    </location>
</feature>